<evidence type="ECO:0000256" key="5">
    <source>
        <dbReference type="ARBA" id="ARBA00022840"/>
    </source>
</evidence>
<keyword evidence="4" id="KW-0547">Nucleotide-binding</keyword>
<feature type="domain" description="ABC transporter" evidence="6">
    <location>
        <begin position="4"/>
        <end position="225"/>
    </location>
</feature>
<evidence type="ECO:0000256" key="4">
    <source>
        <dbReference type="ARBA" id="ARBA00022741"/>
    </source>
</evidence>
<evidence type="ECO:0000256" key="2">
    <source>
        <dbReference type="ARBA" id="ARBA00022448"/>
    </source>
</evidence>
<dbReference type="InterPro" id="IPR003439">
    <property type="entry name" value="ABC_transporter-like_ATP-bd"/>
</dbReference>
<dbReference type="InterPro" id="IPR003593">
    <property type="entry name" value="AAA+_ATPase"/>
</dbReference>
<dbReference type="PROSITE" id="PS50893">
    <property type="entry name" value="ABC_TRANSPORTER_2"/>
    <property type="match status" value="1"/>
</dbReference>
<keyword evidence="3" id="KW-1003">Cell membrane</keyword>
<evidence type="ECO:0000313" key="8">
    <source>
        <dbReference type="Proteomes" id="UP000307956"/>
    </source>
</evidence>
<dbReference type="GO" id="GO:0005524">
    <property type="term" value="F:ATP binding"/>
    <property type="evidence" value="ECO:0007669"/>
    <property type="project" value="UniProtKB-KW"/>
</dbReference>
<keyword evidence="5 7" id="KW-0067">ATP-binding</keyword>
<dbReference type="RefSeq" id="WP_136383316.1">
    <property type="nucleotide sequence ID" value="NZ_SSOD01000002.1"/>
</dbReference>
<evidence type="ECO:0000256" key="1">
    <source>
        <dbReference type="ARBA" id="ARBA00005417"/>
    </source>
</evidence>
<dbReference type="PANTHER" id="PTHR42788:SF13">
    <property type="entry name" value="ALIPHATIC SULFONATES IMPORT ATP-BINDING PROTEIN SSUB"/>
    <property type="match status" value="1"/>
</dbReference>
<dbReference type="PROSITE" id="PS00211">
    <property type="entry name" value="ABC_TRANSPORTER_1"/>
    <property type="match status" value="1"/>
</dbReference>
<dbReference type="InterPro" id="IPR050166">
    <property type="entry name" value="ABC_transporter_ATP-bind"/>
</dbReference>
<gene>
    <name evidence="7" type="ORF">E6O51_02025</name>
</gene>
<reference evidence="7 8" key="1">
    <citation type="submission" date="2019-04" db="EMBL/GenBank/DDBJ databases">
        <title>Azoarcus rhizosphaerae sp. nov. isolated from rhizosphere of Ficus religiosa.</title>
        <authorList>
            <person name="Lin S.-Y."/>
            <person name="Hameed A."/>
            <person name="Hsu Y.-H."/>
            <person name="Young C.-C."/>
        </authorList>
    </citation>
    <scope>NUCLEOTIDE SEQUENCE [LARGE SCALE GENOMIC DNA]</scope>
    <source>
        <strain evidence="7 8">CC-YHH848</strain>
    </source>
</reference>
<dbReference type="GO" id="GO:0016887">
    <property type="term" value="F:ATP hydrolysis activity"/>
    <property type="evidence" value="ECO:0007669"/>
    <property type="project" value="InterPro"/>
</dbReference>
<comment type="similarity">
    <text evidence="1">Belongs to the ABC transporter superfamily.</text>
</comment>
<dbReference type="SMART" id="SM00382">
    <property type="entry name" value="AAA"/>
    <property type="match status" value="1"/>
</dbReference>
<evidence type="ECO:0000259" key="6">
    <source>
        <dbReference type="PROSITE" id="PS50893"/>
    </source>
</evidence>
<dbReference type="Gene3D" id="3.40.50.300">
    <property type="entry name" value="P-loop containing nucleotide triphosphate hydrolases"/>
    <property type="match status" value="1"/>
</dbReference>
<dbReference type="InterPro" id="IPR017871">
    <property type="entry name" value="ABC_transporter-like_CS"/>
</dbReference>
<dbReference type="Proteomes" id="UP000307956">
    <property type="component" value="Unassembled WGS sequence"/>
</dbReference>
<keyword evidence="3" id="KW-0472">Membrane</keyword>
<proteinExistence type="inferred from homology"/>
<sequence>MNALHIRHLYHRYGLTEVLADVGFDLYAGETLALVGPSGCGKSTLLHVVAGLLRPSEAVISSTFRGIGCVFQEPCLMPWKTALDNIALGLKALGVPKAARRRQAAALGLRMGLGEEDLAKYPHELSGGMQSRVSLARALVLSPDLLLLDEPFSALDVGLKAELYGLLREQVARRGTAVLMITHDLMEAVRLADRIIMMVPAPGRLVREFVLELAREERTDAWVYRTTAELMQAEEVRIGFGLAQGELPPPLHEHARHGGCVV</sequence>
<dbReference type="InterPro" id="IPR027417">
    <property type="entry name" value="P-loop_NTPase"/>
</dbReference>
<keyword evidence="2" id="KW-0813">Transport</keyword>
<evidence type="ECO:0000256" key="3">
    <source>
        <dbReference type="ARBA" id="ARBA00022475"/>
    </source>
</evidence>
<dbReference type="EMBL" id="SSOD01000002">
    <property type="protein sequence ID" value="THF64125.1"/>
    <property type="molecule type" value="Genomic_DNA"/>
</dbReference>
<comment type="caution">
    <text evidence="7">The sequence shown here is derived from an EMBL/GenBank/DDBJ whole genome shotgun (WGS) entry which is preliminary data.</text>
</comment>
<dbReference type="AlphaFoldDB" id="A0A4S4AZR5"/>
<accession>A0A4S4AZR5</accession>
<keyword evidence="8" id="KW-1185">Reference proteome</keyword>
<dbReference type="PANTHER" id="PTHR42788">
    <property type="entry name" value="TAURINE IMPORT ATP-BINDING PROTEIN-RELATED"/>
    <property type="match status" value="1"/>
</dbReference>
<evidence type="ECO:0000313" key="7">
    <source>
        <dbReference type="EMBL" id="THF64125.1"/>
    </source>
</evidence>
<dbReference type="Pfam" id="PF00005">
    <property type="entry name" value="ABC_tran"/>
    <property type="match status" value="1"/>
</dbReference>
<protein>
    <submittedName>
        <fullName evidence="7">ATP-binding cassette domain-containing protein</fullName>
    </submittedName>
</protein>
<name>A0A4S4AZR5_9RHOO</name>
<dbReference type="SUPFAM" id="SSF52540">
    <property type="entry name" value="P-loop containing nucleoside triphosphate hydrolases"/>
    <property type="match status" value="1"/>
</dbReference>
<organism evidence="7 8">
    <name type="scientific">Pseudothauera rhizosphaerae</name>
    <dbReference type="NCBI Taxonomy" id="2565932"/>
    <lineage>
        <taxon>Bacteria</taxon>
        <taxon>Pseudomonadati</taxon>
        <taxon>Pseudomonadota</taxon>
        <taxon>Betaproteobacteria</taxon>
        <taxon>Rhodocyclales</taxon>
        <taxon>Zoogloeaceae</taxon>
        <taxon>Pseudothauera</taxon>
    </lineage>
</organism>
<dbReference type="OrthoDB" id="5298774at2"/>